<reference evidence="2" key="1">
    <citation type="submission" date="2020-10" db="EMBL/GenBank/DDBJ databases">
        <title>Sequencing the genomes of 1000 actinobacteria strains.</title>
        <authorList>
            <person name="Klenk H.-P."/>
        </authorList>
    </citation>
    <scope>NUCLEOTIDE SEQUENCE</scope>
    <source>
        <strain evidence="2">DSM 46832</strain>
    </source>
</reference>
<evidence type="ECO:0008006" key="4">
    <source>
        <dbReference type="Google" id="ProtNLM"/>
    </source>
</evidence>
<dbReference type="Proteomes" id="UP000649753">
    <property type="component" value="Unassembled WGS sequence"/>
</dbReference>
<sequence>MDAILYVRRTGCSWRQLPVVVPPAAVLRSPTTVTLRDSYQPDRIGWHEITATSHAVAIRDPPVPTTSISDELRSHPDDLLASPLDQRTVELRTTPGTTGTDAMAPPLVPIAGPLTRAMSAAGDRLNTLVGSDQLTPLAGLLGILLALLLGAAHAALPGHGKTVMAAYIAGRQGTYRDAITVGITVTATHTIGVLVIGILRGLIGIGVAGGLVPSPSALIALLGAIALGRTWFGVLLVIAYGLGMATALTAAGLLLVHLNGRLAHRIGTASARLAAVTPWATATLVLIVGVVMAAQALGPLLGLDGYR</sequence>
<dbReference type="PANTHER" id="PTHR40659:SF1">
    <property type="entry name" value="NICKEL_COBALT EFFLUX SYSTEM RCNA"/>
    <property type="match status" value="1"/>
</dbReference>
<dbReference type="PANTHER" id="PTHR40659">
    <property type="entry name" value="NICKEL/COBALT EFFLUX SYSTEM RCNA"/>
    <property type="match status" value="1"/>
</dbReference>
<keyword evidence="1" id="KW-0812">Transmembrane</keyword>
<evidence type="ECO:0000256" key="1">
    <source>
        <dbReference type="SAM" id="Phobius"/>
    </source>
</evidence>
<proteinExistence type="predicted"/>
<feature type="transmembrane region" description="Helical" evidence="1">
    <location>
        <begin position="205"/>
        <end position="227"/>
    </location>
</feature>
<name>A0A927MGK2_9ACTN</name>
<protein>
    <recommendedName>
        <fullName evidence="4">Nickel/cobalt efflux system</fullName>
    </recommendedName>
</protein>
<keyword evidence="3" id="KW-1185">Reference proteome</keyword>
<feature type="transmembrane region" description="Helical" evidence="1">
    <location>
        <begin position="134"/>
        <end position="156"/>
    </location>
</feature>
<gene>
    <name evidence="2" type="ORF">H4W31_006403</name>
</gene>
<dbReference type="EMBL" id="JADBEB010000001">
    <property type="protein sequence ID" value="MBE1490765.1"/>
    <property type="molecule type" value="Genomic_DNA"/>
</dbReference>
<organism evidence="2 3">
    <name type="scientific">Plantactinospora soyae</name>
    <dbReference type="NCBI Taxonomy" id="1544732"/>
    <lineage>
        <taxon>Bacteria</taxon>
        <taxon>Bacillati</taxon>
        <taxon>Actinomycetota</taxon>
        <taxon>Actinomycetes</taxon>
        <taxon>Micromonosporales</taxon>
        <taxon>Micromonosporaceae</taxon>
        <taxon>Plantactinospora</taxon>
    </lineage>
</organism>
<dbReference type="GO" id="GO:0010045">
    <property type="term" value="P:response to nickel cation"/>
    <property type="evidence" value="ECO:0007669"/>
    <property type="project" value="TreeGrafter"/>
</dbReference>
<evidence type="ECO:0000313" key="2">
    <source>
        <dbReference type="EMBL" id="MBE1490765.1"/>
    </source>
</evidence>
<feature type="transmembrane region" description="Helical" evidence="1">
    <location>
        <begin position="278"/>
        <end position="303"/>
    </location>
</feature>
<dbReference type="AlphaFoldDB" id="A0A927MGK2"/>
<accession>A0A927MGK2</accession>
<dbReference type="GO" id="GO:0032025">
    <property type="term" value="P:response to cobalt ion"/>
    <property type="evidence" value="ECO:0007669"/>
    <property type="project" value="TreeGrafter"/>
</dbReference>
<dbReference type="GO" id="GO:0005886">
    <property type="term" value="C:plasma membrane"/>
    <property type="evidence" value="ECO:0007669"/>
    <property type="project" value="UniProtKB-SubCell"/>
</dbReference>
<evidence type="ECO:0000313" key="3">
    <source>
        <dbReference type="Proteomes" id="UP000649753"/>
    </source>
</evidence>
<dbReference type="GO" id="GO:0015099">
    <property type="term" value="F:nickel cation transmembrane transporter activity"/>
    <property type="evidence" value="ECO:0007669"/>
    <property type="project" value="TreeGrafter"/>
</dbReference>
<feature type="transmembrane region" description="Helical" evidence="1">
    <location>
        <begin position="177"/>
        <end position="199"/>
    </location>
</feature>
<keyword evidence="1" id="KW-1133">Transmembrane helix</keyword>
<dbReference type="GO" id="GO:0006824">
    <property type="term" value="P:cobalt ion transport"/>
    <property type="evidence" value="ECO:0007669"/>
    <property type="project" value="UniProtKB-KW"/>
</dbReference>
<dbReference type="InterPro" id="IPR051224">
    <property type="entry name" value="NiCoT_RcnA"/>
</dbReference>
<dbReference type="GO" id="GO:0046583">
    <property type="term" value="F:monoatomic cation efflux transmembrane transporter activity"/>
    <property type="evidence" value="ECO:0007669"/>
    <property type="project" value="TreeGrafter"/>
</dbReference>
<feature type="transmembrane region" description="Helical" evidence="1">
    <location>
        <begin position="234"/>
        <end position="258"/>
    </location>
</feature>
<comment type="caution">
    <text evidence="2">The sequence shown here is derived from an EMBL/GenBank/DDBJ whole genome shotgun (WGS) entry which is preliminary data.</text>
</comment>
<keyword evidence="1" id="KW-0472">Membrane</keyword>